<dbReference type="EMBL" id="MARB01000005">
    <property type="protein sequence ID" value="ODJ88493.1"/>
    <property type="molecule type" value="Genomic_DNA"/>
</dbReference>
<sequence>MSMAALMGISAALSSESINSALESQVKPVMSVVEKVHQYTPLGLLTDWISLGTTEAEVWAPSDEAQEAIYQQMTNQLSLAMEWRLAPTIALLPWQGQASWDELYEEMLGEPKDFAERHQERYGGRLPFSEAPETHAVYRDFFASDREVSDDGAER</sequence>
<evidence type="ECO:0000313" key="2">
    <source>
        <dbReference type="Proteomes" id="UP000094769"/>
    </source>
</evidence>
<dbReference type="RefSeq" id="WP_154723015.1">
    <property type="nucleotide sequence ID" value="NZ_MARB01000005.1"/>
</dbReference>
<evidence type="ECO:0000313" key="1">
    <source>
        <dbReference type="EMBL" id="ODJ88493.1"/>
    </source>
</evidence>
<gene>
    <name evidence="1" type="ORF">CODIS_10390</name>
</gene>
<dbReference type="AlphaFoldDB" id="A0A7Z0VN39"/>
<proteinExistence type="predicted"/>
<protein>
    <submittedName>
        <fullName evidence="1">Uncharacterized protein</fullName>
    </submittedName>
</protein>
<comment type="caution">
    <text evidence="1">The sequence shown here is derived from an EMBL/GenBank/DDBJ whole genome shotgun (WGS) entry which is preliminary data.</text>
</comment>
<keyword evidence="2" id="KW-1185">Reference proteome</keyword>
<name>A0A7Z0VN39_9GAMM</name>
<organism evidence="1 2">
    <name type="scientific">Candidatus Thiodiazotropha endolucinida</name>
    <dbReference type="NCBI Taxonomy" id="1655433"/>
    <lineage>
        <taxon>Bacteria</taxon>
        <taxon>Pseudomonadati</taxon>
        <taxon>Pseudomonadota</taxon>
        <taxon>Gammaproteobacteria</taxon>
        <taxon>Chromatiales</taxon>
        <taxon>Sedimenticolaceae</taxon>
        <taxon>Candidatus Thiodiazotropha</taxon>
    </lineage>
</organism>
<dbReference type="Proteomes" id="UP000094769">
    <property type="component" value="Unassembled WGS sequence"/>
</dbReference>
<reference evidence="1 2" key="1">
    <citation type="submission" date="2016-06" db="EMBL/GenBank/DDBJ databases">
        <title>Genome sequence of endosymbiont of Candidatus Endolucinida thiodiazotropha.</title>
        <authorList>
            <person name="Poehlein A."/>
            <person name="Koenig S."/>
            <person name="Heiden S.E."/>
            <person name="Thuermer A."/>
            <person name="Voget S."/>
            <person name="Daniel R."/>
            <person name="Markert S."/>
            <person name="Gros O."/>
            <person name="Schweder T."/>
        </authorList>
    </citation>
    <scope>NUCLEOTIDE SEQUENCE [LARGE SCALE GENOMIC DNA]</scope>
    <source>
        <strain evidence="1 2">COS</strain>
    </source>
</reference>
<accession>A0A7Z0VN39</accession>